<keyword evidence="2" id="KW-1185">Reference proteome</keyword>
<reference evidence="1 2" key="1">
    <citation type="submission" date="2017-05" db="EMBL/GenBank/DDBJ databases">
        <title>Functional genome analysis of Paenibacillus pasadenensis strain R16: insights on endophytic life style and antifungal activity.</title>
        <authorList>
            <person name="Passera A."/>
            <person name="Marcolungo L."/>
            <person name="Casati P."/>
            <person name="Brasca M."/>
            <person name="Quaglino F."/>
            <person name="Delledonne M."/>
        </authorList>
    </citation>
    <scope>NUCLEOTIDE SEQUENCE [LARGE SCALE GENOMIC DNA]</scope>
    <source>
        <strain evidence="1 2">R16</strain>
    </source>
</reference>
<evidence type="ECO:0000313" key="2">
    <source>
        <dbReference type="Proteomes" id="UP000234789"/>
    </source>
</evidence>
<protein>
    <submittedName>
        <fullName evidence="1">Uncharacterized protein</fullName>
    </submittedName>
</protein>
<sequence>MRRSFAPAGHAVRLYYLYALRRPDMTGLDRGRVYAPKGGGYNGDWG</sequence>
<comment type="caution">
    <text evidence="1">The sequence shown here is derived from an EMBL/GenBank/DDBJ whole genome shotgun (WGS) entry which is preliminary data.</text>
</comment>
<dbReference type="EMBL" id="NFEZ01000003">
    <property type="protein sequence ID" value="PLT47288.1"/>
    <property type="molecule type" value="Genomic_DNA"/>
</dbReference>
<proteinExistence type="predicted"/>
<dbReference type="Proteomes" id="UP000234789">
    <property type="component" value="Unassembled WGS sequence"/>
</dbReference>
<organism evidence="1 2">
    <name type="scientific">Paenibacillus pasadenensis</name>
    <dbReference type="NCBI Taxonomy" id="217090"/>
    <lineage>
        <taxon>Bacteria</taxon>
        <taxon>Bacillati</taxon>
        <taxon>Bacillota</taxon>
        <taxon>Bacilli</taxon>
        <taxon>Bacillales</taxon>
        <taxon>Paenibacillaceae</taxon>
        <taxon>Paenibacillus</taxon>
    </lineage>
</organism>
<dbReference type="AlphaFoldDB" id="A0A2N5NAE8"/>
<name>A0A2N5NAE8_9BACL</name>
<accession>A0A2N5NAE8</accession>
<evidence type="ECO:0000313" key="1">
    <source>
        <dbReference type="EMBL" id="PLT47288.1"/>
    </source>
</evidence>
<gene>
    <name evidence="1" type="ORF">B8V81_1512</name>
</gene>